<sequence length="86" mass="9744">MASYKLYFTDLRPLERYFLGRNVPSNLKKAGELIGVDMVRALIRCSSIGSLHKSDINQCSPAQHILKEGWLYELPVFGATRSNPNF</sequence>
<accession>A0A3P6BAG3</accession>
<evidence type="ECO:0000313" key="1">
    <source>
        <dbReference type="EMBL" id="VDC94830.1"/>
    </source>
</evidence>
<dbReference type="EMBL" id="LR031872">
    <property type="protein sequence ID" value="VDC94830.1"/>
    <property type="molecule type" value="Genomic_DNA"/>
</dbReference>
<reference evidence="1" key="1">
    <citation type="submission" date="2018-11" db="EMBL/GenBank/DDBJ databases">
        <authorList>
            <consortium name="Genoscope - CEA"/>
            <person name="William W."/>
        </authorList>
    </citation>
    <scope>NUCLEOTIDE SEQUENCE</scope>
</reference>
<dbReference type="AlphaFoldDB" id="A0A3P6BAG3"/>
<protein>
    <submittedName>
        <fullName evidence="1">Uncharacterized protein</fullName>
    </submittedName>
</protein>
<proteinExistence type="predicted"/>
<organism evidence="1">
    <name type="scientific">Brassica oleracea</name>
    <name type="common">Wild cabbage</name>
    <dbReference type="NCBI Taxonomy" id="3712"/>
    <lineage>
        <taxon>Eukaryota</taxon>
        <taxon>Viridiplantae</taxon>
        <taxon>Streptophyta</taxon>
        <taxon>Embryophyta</taxon>
        <taxon>Tracheophyta</taxon>
        <taxon>Spermatophyta</taxon>
        <taxon>Magnoliopsida</taxon>
        <taxon>eudicotyledons</taxon>
        <taxon>Gunneridae</taxon>
        <taxon>Pentapetalae</taxon>
        <taxon>rosids</taxon>
        <taxon>malvids</taxon>
        <taxon>Brassicales</taxon>
        <taxon>Brassicaceae</taxon>
        <taxon>Brassiceae</taxon>
        <taxon>Brassica</taxon>
    </lineage>
</organism>
<name>A0A3P6BAG3_BRAOL</name>
<gene>
    <name evidence="1" type="ORF">BOLC3T18172H</name>
</gene>